<dbReference type="Proteomes" id="UP000195981">
    <property type="component" value="Unassembled WGS sequence"/>
</dbReference>
<accession>A0A1X6WXX3</accession>
<keyword evidence="3" id="KW-1185">Reference proteome</keyword>
<feature type="region of interest" description="Disordered" evidence="1">
    <location>
        <begin position="44"/>
        <end position="84"/>
    </location>
</feature>
<feature type="region of interest" description="Disordered" evidence="1">
    <location>
        <begin position="1"/>
        <end position="28"/>
    </location>
</feature>
<dbReference type="AlphaFoldDB" id="A0A1X6WXX3"/>
<feature type="compositionally biased region" description="Basic and acidic residues" evidence="1">
    <location>
        <begin position="75"/>
        <end position="84"/>
    </location>
</feature>
<feature type="compositionally biased region" description="Basic and acidic residues" evidence="1">
    <location>
        <begin position="55"/>
        <end position="65"/>
    </location>
</feature>
<feature type="compositionally biased region" description="Basic and acidic residues" evidence="1">
    <location>
        <begin position="10"/>
        <end position="28"/>
    </location>
</feature>
<organism evidence="2 3">
    <name type="scientific">Brachybacterium nesterenkovii</name>
    <dbReference type="NCBI Taxonomy" id="47847"/>
    <lineage>
        <taxon>Bacteria</taxon>
        <taxon>Bacillati</taxon>
        <taxon>Actinomycetota</taxon>
        <taxon>Actinomycetes</taxon>
        <taxon>Micrococcales</taxon>
        <taxon>Dermabacteraceae</taxon>
        <taxon>Brachybacterium</taxon>
    </lineage>
</organism>
<dbReference type="EMBL" id="FWFG01000048">
    <property type="protein sequence ID" value="SLM90588.1"/>
    <property type="molecule type" value="Genomic_DNA"/>
</dbReference>
<evidence type="ECO:0000313" key="2">
    <source>
        <dbReference type="EMBL" id="SLM90588.1"/>
    </source>
</evidence>
<reference evidence="2 3" key="1">
    <citation type="submission" date="2017-02" db="EMBL/GenBank/DDBJ databases">
        <authorList>
            <person name="Peterson S.W."/>
        </authorList>
    </citation>
    <scope>NUCLEOTIDE SEQUENCE [LARGE SCALE GENOMIC DNA]</scope>
    <source>
        <strain evidence="2 3">CIP104813</strain>
    </source>
</reference>
<sequence length="84" mass="9131">MGGTVRSCRRTGEAEAGARRPIESRSRECSSSGSWLVRLCGTRRPSPMRSVLPAPRERQVERRPDAAGGIAVDAGDARAQDRPR</sequence>
<evidence type="ECO:0000256" key="1">
    <source>
        <dbReference type="SAM" id="MobiDB-lite"/>
    </source>
</evidence>
<proteinExistence type="predicted"/>
<name>A0A1X6WXX3_9MICO</name>
<evidence type="ECO:0000313" key="3">
    <source>
        <dbReference type="Proteomes" id="UP000195981"/>
    </source>
</evidence>
<gene>
    <name evidence="2" type="ORF">FM110_05230</name>
</gene>
<protein>
    <submittedName>
        <fullName evidence="2">Uncharacterized protein</fullName>
    </submittedName>
</protein>